<feature type="transmembrane region" description="Helical" evidence="1">
    <location>
        <begin position="105"/>
        <end position="123"/>
    </location>
</feature>
<dbReference type="Proteomes" id="UP000005709">
    <property type="component" value="Unassembled WGS sequence"/>
</dbReference>
<keyword evidence="1" id="KW-0812">Transmembrane</keyword>
<dbReference type="AlphaFoldDB" id="C8PEH1"/>
<reference evidence="2 3" key="1">
    <citation type="submission" date="2009-07" db="EMBL/GenBank/DDBJ databases">
        <authorList>
            <person name="Madupu R."/>
            <person name="Sebastian Y."/>
            <person name="Durkin A.S."/>
            <person name="Torralba M."/>
            <person name="Methe B."/>
            <person name="Sutton G.G."/>
            <person name="Strausberg R.L."/>
            <person name="Nelson K.E."/>
        </authorList>
    </citation>
    <scope>NUCLEOTIDE SEQUENCE [LARGE SCALE GENOMIC DNA]</scope>
    <source>
        <strain evidence="2 3">RM3268</strain>
    </source>
</reference>
<evidence type="ECO:0000313" key="3">
    <source>
        <dbReference type="Proteomes" id="UP000005709"/>
    </source>
</evidence>
<sequence length="197" mass="21567">MDLNDYLHTQDQQPSNPQEKEVALIKYTFIAACALKAIAELVLLLLGIYGGLGVLLSAAAFVLFIFSIYNISKLTVSRSLLRNVAIAFSAIFIGVLLFIFLAGGIIAQILLALGFIASFLFFYRFYQELADTSGVAIFSYCFIALVFAAIANAFLARFSLPATVLLSLAALALNAFAMFSVEGFSRSYYSYDLRGKR</sequence>
<accession>C8PEH1</accession>
<proteinExistence type="predicted"/>
<evidence type="ECO:0000313" key="2">
    <source>
        <dbReference type="EMBL" id="EEV18766.1"/>
    </source>
</evidence>
<feature type="transmembrane region" description="Helical" evidence="1">
    <location>
        <begin position="80"/>
        <end position="99"/>
    </location>
</feature>
<name>C8PEH1_9BACT</name>
<evidence type="ECO:0000256" key="1">
    <source>
        <dbReference type="SAM" id="Phobius"/>
    </source>
</evidence>
<comment type="caution">
    <text evidence="2">The sequence shown here is derived from an EMBL/GenBank/DDBJ whole genome shotgun (WGS) entry which is preliminary data.</text>
</comment>
<dbReference type="STRING" id="824.CGRAC_0501"/>
<organism evidence="2 3">
    <name type="scientific">Campylobacter gracilis RM3268</name>
    <dbReference type="NCBI Taxonomy" id="553220"/>
    <lineage>
        <taxon>Bacteria</taxon>
        <taxon>Pseudomonadati</taxon>
        <taxon>Campylobacterota</taxon>
        <taxon>Epsilonproteobacteria</taxon>
        <taxon>Campylobacterales</taxon>
        <taxon>Campylobacteraceae</taxon>
        <taxon>Campylobacter</taxon>
    </lineage>
</organism>
<dbReference type="RefSeq" id="WP_005869393.1">
    <property type="nucleotide sequence ID" value="NZ_ACYG01000008.1"/>
</dbReference>
<keyword evidence="1" id="KW-0472">Membrane</keyword>
<feature type="transmembrane region" description="Helical" evidence="1">
    <location>
        <begin position="41"/>
        <end position="68"/>
    </location>
</feature>
<dbReference type="EMBL" id="ACYG01000008">
    <property type="protein sequence ID" value="EEV18766.1"/>
    <property type="molecule type" value="Genomic_DNA"/>
</dbReference>
<gene>
    <name evidence="2" type="ORF">CAMGR0001_1872</name>
</gene>
<keyword evidence="3" id="KW-1185">Reference proteome</keyword>
<keyword evidence="1" id="KW-1133">Transmembrane helix</keyword>
<feature type="transmembrane region" description="Helical" evidence="1">
    <location>
        <begin position="162"/>
        <end position="181"/>
    </location>
</feature>
<feature type="transmembrane region" description="Helical" evidence="1">
    <location>
        <begin position="135"/>
        <end position="156"/>
    </location>
</feature>
<protein>
    <submittedName>
        <fullName evidence="2">Uncharacterized protein</fullName>
    </submittedName>
</protein>